<dbReference type="EMBL" id="BMLV01000001">
    <property type="protein sequence ID" value="GGP02294.1"/>
    <property type="molecule type" value="Genomic_DNA"/>
</dbReference>
<keyword evidence="1" id="KW-1133">Transmembrane helix</keyword>
<comment type="caution">
    <text evidence="4">The sequence shown here is derived from an EMBL/GenBank/DDBJ whole genome shotgun (WGS) entry which is preliminary data.</text>
</comment>
<dbReference type="InterPro" id="IPR010559">
    <property type="entry name" value="Sig_transdc_His_kin_internal"/>
</dbReference>
<keyword evidence="1" id="KW-0812">Transmembrane</keyword>
<feature type="transmembrane region" description="Helical" evidence="1">
    <location>
        <begin position="756"/>
        <end position="774"/>
    </location>
</feature>
<keyword evidence="5" id="KW-1185">Reference proteome</keyword>
<organism evidence="4 5">
    <name type="scientific">Cloacibacterium rupense</name>
    <dbReference type="NCBI Taxonomy" id="517423"/>
    <lineage>
        <taxon>Bacteria</taxon>
        <taxon>Pseudomonadati</taxon>
        <taxon>Bacteroidota</taxon>
        <taxon>Flavobacteriia</taxon>
        <taxon>Flavobacteriales</taxon>
        <taxon>Weeksellaceae</taxon>
    </lineage>
</organism>
<evidence type="ECO:0000256" key="1">
    <source>
        <dbReference type="SAM" id="Phobius"/>
    </source>
</evidence>
<dbReference type="Gene3D" id="2.60.40.10">
    <property type="entry name" value="Immunoglobulins"/>
    <property type="match status" value="1"/>
</dbReference>
<keyword evidence="1" id="KW-0472">Membrane</keyword>
<feature type="domain" description="Two component regulator three Y" evidence="3">
    <location>
        <begin position="687"/>
        <end position="748"/>
    </location>
</feature>
<dbReference type="Proteomes" id="UP000620064">
    <property type="component" value="Unassembled WGS sequence"/>
</dbReference>
<protein>
    <recommendedName>
        <fullName evidence="6">Two component regulator propeller</fullName>
    </recommendedName>
</protein>
<reference evidence="5" key="1">
    <citation type="journal article" date="2019" name="Int. J. Syst. Evol. Microbiol.">
        <title>The Global Catalogue of Microorganisms (GCM) 10K type strain sequencing project: providing services to taxonomists for standard genome sequencing and annotation.</title>
        <authorList>
            <consortium name="The Broad Institute Genomics Platform"/>
            <consortium name="The Broad Institute Genome Sequencing Center for Infectious Disease"/>
            <person name="Wu L."/>
            <person name="Ma J."/>
        </authorList>
    </citation>
    <scope>NUCLEOTIDE SEQUENCE [LARGE SCALE GENOMIC DNA]</scope>
    <source>
        <strain evidence="5">CGMCC 1.7656</strain>
    </source>
</reference>
<dbReference type="SUPFAM" id="SSF50998">
    <property type="entry name" value="Quinoprotein alcohol dehydrogenase-like"/>
    <property type="match status" value="1"/>
</dbReference>
<evidence type="ECO:0000313" key="4">
    <source>
        <dbReference type="EMBL" id="GGP02294.1"/>
    </source>
</evidence>
<dbReference type="InterPro" id="IPR011047">
    <property type="entry name" value="Quinoprotein_ADH-like_sf"/>
</dbReference>
<dbReference type="PANTHER" id="PTHR34220">
    <property type="entry name" value="SENSOR HISTIDINE KINASE YPDA"/>
    <property type="match status" value="1"/>
</dbReference>
<proteinExistence type="predicted"/>
<feature type="domain" description="Signal transduction histidine kinase internal region" evidence="2">
    <location>
        <begin position="799"/>
        <end position="877"/>
    </location>
</feature>
<dbReference type="InterPro" id="IPR013783">
    <property type="entry name" value="Ig-like_fold"/>
</dbReference>
<dbReference type="Pfam" id="PF06580">
    <property type="entry name" value="His_kinase"/>
    <property type="match status" value="1"/>
</dbReference>
<sequence>MAYRFINFSEKDGISDKFVYNISQDKKNRIWIGTQSGLYLFDGVKFKNIKSDKDIAGHQISNILQNVFVDSSGEIWLSSINALQILNPETQQFRSFNYNIEKLNEAISSNILNFCEAEKENVFVGTMKDYWFFINKKTGKTKHFIPQSQYLSDESKLITKIIKAGNWYYALSNNGIFKFNLNGVIVPIFNFENGKPTKNSFEDGYFNAKINSLILACGIDGIATLNLQTNQISYNTLKEEKTENADNRYFVNLVLPKAGDEIWFSSGTLGIYNLKNKKILSFKNSFQDDYSFKISNICKIFADRENNIWIGSYNGLAMLPWQNFQIKNVTLFNPFAKYFVEPFGSMKIGNEVLIANNTSNGLLWLNEKNEMNLIENPLLKGNFKALNGIQYLTKTKKNQIFGTSSLNLFQVDFQSKKLNYIPIKTSGVLGRIENDNLGNLYIASSNNGFYIYNISNKNLHHFNLWDIDKTIKTNSQNTISPRFKDKNGNIWFGKTESVYQYNPVVKKFKKLANQKAENTGAKIKLSQFFAEDSVGNIWISTNDNGIFKLSKDFKTLLNFNKQNSGLPSDFCGNLFFDKQGFLWIGTLSGLAKFDAKKGKNISVITMQNGLKESNSAVPINFSDDGNVYINHYASLSVIDLNHYQQNLLKPKTTISAIKILDKEIPFSENLKLKYFQNFITIDWFSDVYNNFNQNTFAYKLEGLDKDFVETKSNTISYSNLESGTYTFWVKSANNEGVWGEPTKITFTISAPFWKSWWFYTILGTLIFAGIYFFNRYKINQIKERAKLKTKFAQDIAALEMKALRAQMNPHFIFNSLNSIQNYILKNDSEKASQYLTKFSRLIRLILDHSNQNFITLSSEIQLLTLYIEMEDMRFEKHFESEISVDDNLDAEHILIPSMLIQPSVENAIWHGLLHKNEKGFLKIYFKKIDENLLEVTIEDNGVGRKKAEELRSKTSLRKKSYGTEITKNRIETLNKTSELQTSFEIIDLYNENENAAGTKVLIKIPFQKTML</sequence>
<dbReference type="Pfam" id="PF07495">
    <property type="entry name" value="Y_Y_Y"/>
    <property type="match status" value="1"/>
</dbReference>
<evidence type="ECO:0008006" key="6">
    <source>
        <dbReference type="Google" id="ProtNLM"/>
    </source>
</evidence>
<dbReference type="InterPro" id="IPR011123">
    <property type="entry name" value="Y_Y_Y"/>
</dbReference>
<evidence type="ECO:0000313" key="5">
    <source>
        <dbReference type="Proteomes" id="UP000620064"/>
    </source>
</evidence>
<gene>
    <name evidence="4" type="ORF">GCM10010992_06100</name>
</gene>
<dbReference type="SUPFAM" id="SSF55874">
    <property type="entry name" value="ATPase domain of HSP90 chaperone/DNA topoisomerase II/histidine kinase"/>
    <property type="match status" value="1"/>
</dbReference>
<evidence type="ECO:0000259" key="2">
    <source>
        <dbReference type="Pfam" id="PF06580"/>
    </source>
</evidence>
<dbReference type="InterPro" id="IPR015943">
    <property type="entry name" value="WD40/YVTN_repeat-like_dom_sf"/>
</dbReference>
<dbReference type="Gene3D" id="2.130.10.10">
    <property type="entry name" value="YVTN repeat-like/Quinoprotein amine dehydrogenase"/>
    <property type="match status" value="2"/>
</dbReference>
<dbReference type="Pfam" id="PF07494">
    <property type="entry name" value="Reg_prop"/>
    <property type="match status" value="1"/>
</dbReference>
<dbReference type="SUPFAM" id="SSF63829">
    <property type="entry name" value="Calcium-dependent phosphotriesterase"/>
    <property type="match status" value="1"/>
</dbReference>
<name>A0ABQ2NIU0_9FLAO</name>
<dbReference type="Gene3D" id="3.30.565.10">
    <property type="entry name" value="Histidine kinase-like ATPase, C-terminal domain"/>
    <property type="match status" value="1"/>
</dbReference>
<dbReference type="InterPro" id="IPR011110">
    <property type="entry name" value="Reg_prop"/>
</dbReference>
<evidence type="ECO:0000259" key="3">
    <source>
        <dbReference type="Pfam" id="PF07495"/>
    </source>
</evidence>
<dbReference type="InterPro" id="IPR036890">
    <property type="entry name" value="HATPase_C_sf"/>
</dbReference>
<dbReference type="PANTHER" id="PTHR34220:SF7">
    <property type="entry name" value="SENSOR HISTIDINE KINASE YPDA"/>
    <property type="match status" value="1"/>
</dbReference>
<accession>A0ABQ2NIU0</accession>
<dbReference type="InterPro" id="IPR050640">
    <property type="entry name" value="Bact_2-comp_sensor_kinase"/>
</dbReference>